<evidence type="ECO:0000313" key="2">
    <source>
        <dbReference type="Proteomes" id="UP000595841"/>
    </source>
</evidence>
<dbReference type="KEGG" id="pson:JI735_01295"/>
<dbReference type="RefSeq" id="WP_039832773.1">
    <property type="nucleotide sequence ID" value="NZ_CP068595.1"/>
</dbReference>
<name>A0A974PCP9_9BACL</name>
<dbReference type="EMBL" id="CP068595">
    <property type="protein sequence ID" value="QQZ61454.1"/>
    <property type="molecule type" value="Genomic_DNA"/>
</dbReference>
<keyword evidence="2" id="KW-1185">Reference proteome</keyword>
<reference evidence="1 2" key="1">
    <citation type="submission" date="2021-01" db="EMBL/GenBank/DDBJ databases">
        <title>Whole genome sequence of Paenibacillus sonchi LMG 24727 for comparative genomics.</title>
        <authorList>
            <person name="Lee G."/>
            <person name="Kim M.-J."/>
            <person name="Lim K."/>
            <person name="Shin J.-H."/>
        </authorList>
    </citation>
    <scope>NUCLEOTIDE SEQUENCE [LARGE SCALE GENOMIC DNA]</scope>
    <source>
        <strain evidence="1 2">LMG 24727</strain>
    </source>
</reference>
<organism evidence="1 2">
    <name type="scientific">Paenibacillus sonchi</name>
    <dbReference type="NCBI Taxonomy" id="373687"/>
    <lineage>
        <taxon>Bacteria</taxon>
        <taxon>Bacillati</taxon>
        <taxon>Bacillota</taxon>
        <taxon>Bacilli</taxon>
        <taxon>Bacillales</taxon>
        <taxon>Paenibacillaceae</taxon>
        <taxon>Paenibacillus</taxon>
        <taxon>Paenibacillus sonchi group</taxon>
    </lineage>
</organism>
<protein>
    <submittedName>
        <fullName evidence="1">Helix-turn-helix transcriptional regulator</fullName>
    </submittedName>
</protein>
<dbReference type="Proteomes" id="UP000595841">
    <property type="component" value="Chromosome"/>
</dbReference>
<gene>
    <name evidence="1" type="ORF">JI735_01295</name>
</gene>
<proteinExistence type="predicted"/>
<accession>A0A974PCP9</accession>
<dbReference type="PANTHER" id="PTHR47893:SF1">
    <property type="entry name" value="REGULATORY PROTEIN PCHR"/>
    <property type="match status" value="1"/>
</dbReference>
<dbReference type="PANTHER" id="PTHR47893">
    <property type="entry name" value="REGULATORY PROTEIN PCHR"/>
    <property type="match status" value="1"/>
</dbReference>
<dbReference type="Gene3D" id="1.10.10.60">
    <property type="entry name" value="Homeodomain-like"/>
    <property type="match status" value="1"/>
</dbReference>
<dbReference type="InterPro" id="IPR053142">
    <property type="entry name" value="PchR_regulatory_protein"/>
</dbReference>
<dbReference type="AlphaFoldDB" id="A0A974PCP9"/>
<sequence length="61" mass="7031">MRKDVIERVREAGRILQQRMEQPPSLLELSGLAGISDSKLKFGFRELYGTTVFSFYFTCIT</sequence>
<evidence type="ECO:0000313" key="1">
    <source>
        <dbReference type="EMBL" id="QQZ61454.1"/>
    </source>
</evidence>